<evidence type="ECO:0000259" key="11">
    <source>
        <dbReference type="Pfam" id="PF01467"/>
    </source>
</evidence>
<keyword evidence="4" id="KW-0662">Pyridine nucleotide biosynthesis</keyword>
<evidence type="ECO:0000313" key="12">
    <source>
        <dbReference type="EMBL" id="ABX09495.1"/>
    </source>
</evidence>
<dbReference type="eggNOG" id="COG1057">
    <property type="taxonomic scope" value="Bacteria"/>
</dbReference>
<sequence>MNVIVSPIALLGTSADPPTYGHQALLKGLSNLFPKVVTWASDNPMKNHCASLTQRHELLKTLVKDLAIPHLEIKQELSHSQTIKSIDIAIQCWPGSELVLIIGSDLTEQVPNWVQSKDLLSKARLGIAPREGWPVTKRGLKVLKSIGAKVDVLPLTLPATSSSRVRTKPEPSQIPKSILPLLKEANLYGLSINGQ</sequence>
<evidence type="ECO:0000256" key="4">
    <source>
        <dbReference type="ARBA" id="ARBA00022642"/>
    </source>
</evidence>
<dbReference type="GO" id="GO:0005524">
    <property type="term" value="F:ATP binding"/>
    <property type="evidence" value="ECO:0007669"/>
    <property type="project" value="UniProtKB-KW"/>
</dbReference>
<comment type="function">
    <text evidence="1">Catalyzes the reversible adenylation of nicotinate mononucleotide (NaMN) to nicotinic acid adenine dinucleotide (NaAD).</text>
</comment>
<gene>
    <name evidence="12" type="primary">nadD</name>
    <name evidence="12" type="ordered locus">P9211_15641</name>
</gene>
<dbReference type="Pfam" id="PF01467">
    <property type="entry name" value="CTP_transf_like"/>
    <property type="match status" value="1"/>
</dbReference>
<dbReference type="AlphaFoldDB" id="A9BCD3"/>
<feature type="domain" description="Cytidyltransferase-like" evidence="11">
    <location>
        <begin position="11"/>
        <end position="167"/>
    </location>
</feature>
<dbReference type="PANTHER" id="PTHR39321:SF3">
    <property type="entry name" value="PHOSPHOPANTETHEINE ADENYLYLTRANSFERASE"/>
    <property type="match status" value="1"/>
</dbReference>
<evidence type="ECO:0000256" key="6">
    <source>
        <dbReference type="ARBA" id="ARBA00022695"/>
    </source>
</evidence>
<dbReference type="UniPathway" id="UPA00253">
    <property type="reaction ID" value="UER00332"/>
</dbReference>
<comment type="catalytic activity">
    <reaction evidence="10">
        <text>nicotinate beta-D-ribonucleotide + ATP + H(+) = deamido-NAD(+) + diphosphate</text>
        <dbReference type="Rhea" id="RHEA:22860"/>
        <dbReference type="ChEBI" id="CHEBI:15378"/>
        <dbReference type="ChEBI" id="CHEBI:30616"/>
        <dbReference type="ChEBI" id="CHEBI:33019"/>
        <dbReference type="ChEBI" id="CHEBI:57502"/>
        <dbReference type="ChEBI" id="CHEBI:58437"/>
        <dbReference type="EC" id="2.7.7.18"/>
    </reaction>
</comment>
<dbReference type="NCBIfam" id="NF000842">
    <property type="entry name" value="PRK00071.2-1"/>
    <property type="match status" value="1"/>
</dbReference>
<evidence type="ECO:0000256" key="10">
    <source>
        <dbReference type="ARBA" id="ARBA00048721"/>
    </source>
</evidence>
<dbReference type="RefSeq" id="WP_012196116.1">
    <property type="nucleotide sequence ID" value="NC_009976.1"/>
</dbReference>
<keyword evidence="6 12" id="KW-0548">Nucleotidyltransferase</keyword>
<evidence type="ECO:0000256" key="1">
    <source>
        <dbReference type="ARBA" id="ARBA00002324"/>
    </source>
</evidence>
<dbReference type="Proteomes" id="UP000000788">
    <property type="component" value="Chromosome"/>
</dbReference>
<dbReference type="GO" id="GO:0009435">
    <property type="term" value="P:NAD+ biosynthetic process"/>
    <property type="evidence" value="ECO:0007669"/>
    <property type="project" value="UniProtKB-UniPathway"/>
</dbReference>
<dbReference type="InterPro" id="IPR005248">
    <property type="entry name" value="NadD/NMNAT"/>
</dbReference>
<dbReference type="KEGG" id="pmj:P9211_15641"/>
<protein>
    <recommendedName>
        <fullName evidence="3">nicotinate-nucleotide adenylyltransferase</fullName>
        <ecNumber evidence="3">2.7.7.18</ecNumber>
    </recommendedName>
</protein>
<dbReference type="STRING" id="93059.P9211_15641"/>
<dbReference type="InterPro" id="IPR014729">
    <property type="entry name" value="Rossmann-like_a/b/a_fold"/>
</dbReference>
<evidence type="ECO:0000256" key="3">
    <source>
        <dbReference type="ARBA" id="ARBA00012389"/>
    </source>
</evidence>
<dbReference type="InterPro" id="IPR004821">
    <property type="entry name" value="Cyt_trans-like"/>
</dbReference>
<evidence type="ECO:0000256" key="5">
    <source>
        <dbReference type="ARBA" id="ARBA00022679"/>
    </source>
</evidence>
<proteinExistence type="predicted"/>
<dbReference type="Gene3D" id="3.40.50.620">
    <property type="entry name" value="HUPs"/>
    <property type="match status" value="1"/>
</dbReference>
<reference evidence="12 13" key="1">
    <citation type="journal article" date="2007" name="PLoS Genet.">
        <title>Patterns and implications of gene gain and loss in the evolution of Prochlorococcus.</title>
        <authorList>
            <person name="Kettler G.C."/>
            <person name="Martiny A.C."/>
            <person name="Huang K."/>
            <person name="Zucker J."/>
            <person name="Coleman M.L."/>
            <person name="Rodrigue S."/>
            <person name="Chen F."/>
            <person name="Lapidus A."/>
            <person name="Ferriera S."/>
            <person name="Johnson J."/>
            <person name="Steglich C."/>
            <person name="Church G.M."/>
            <person name="Richardson P."/>
            <person name="Chisholm S.W."/>
        </authorList>
    </citation>
    <scope>NUCLEOTIDE SEQUENCE [LARGE SCALE GENOMIC DNA]</scope>
    <source>
        <strain evidence="13">MIT 9211</strain>
    </source>
</reference>
<dbReference type="CDD" id="cd02165">
    <property type="entry name" value="NMNAT"/>
    <property type="match status" value="1"/>
</dbReference>
<dbReference type="SUPFAM" id="SSF52374">
    <property type="entry name" value="Nucleotidylyl transferase"/>
    <property type="match status" value="1"/>
</dbReference>
<dbReference type="NCBIfam" id="TIGR00125">
    <property type="entry name" value="cyt_tran_rel"/>
    <property type="match status" value="1"/>
</dbReference>
<keyword evidence="8" id="KW-0067">ATP-binding</keyword>
<keyword evidence="9" id="KW-0520">NAD</keyword>
<keyword evidence="7" id="KW-0547">Nucleotide-binding</keyword>
<dbReference type="EMBL" id="CP000878">
    <property type="protein sequence ID" value="ABX09495.1"/>
    <property type="molecule type" value="Genomic_DNA"/>
</dbReference>
<evidence type="ECO:0000313" key="13">
    <source>
        <dbReference type="Proteomes" id="UP000000788"/>
    </source>
</evidence>
<name>A9BCD3_PROM4</name>
<accession>A9BCD3</accession>
<comment type="pathway">
    <text evidence="2">Cofactor biosynthesis; NAD(+) biosynthesis; deamido-NAD(+) from nicotinate D-ribonucleotide: step 1/1.</text>
</comment>
<evidence type="ECO:0000256" key="7">
    <source>
        <dbReference type="ARBA" id="ARBA00022741"/>
    </source>
</evidence>
<evidence type="ECO:0000256" key="8">
    <source>
        <dbReference type="ARBA" id="ARBA00022840"/>
    </source>
</evidence>
<dbReference type="PANTHER" id="PTHR39321">
    <property type="entry name" value="NICOTINATE-NUCLEOTIDE ADENYLYLTRANSFERASE-RELATED"/>
    <property type="match status" value="1"/>
</dbReference>
<keyword evidence="5 12" id="KW-0808">Transferase</keyword>
<dbReference type="HOGENOM" id="CLU_069765_3_2_3"/>
<organism evidence="12 13">
    <name type="scientific">Prochlorococcus marinus (strain MIT 9211)</name>
    <dbReference type="NCBI Taxonomy" id="93059"/>
    <lineage>
        <taxon>Bacteria</taxon>
        <taxon>Bacillati</taxon>
        <taxon>Cyanobacteriota</taxon>
        <taxon>Cyanophyceae</taxon>
        <taxon>Synechococcales</taxon>
        <taxon>Prochlorococcaceae</taxon>
        <taxon>Prochlorococcus</taxon>
    </lineage>
</organism>
<dbReference type="EC" id="2.7.7.18" evidence="3"/>
<dbReference type="GO" id="GO:0004515">
    <property type="term" value="F:nicotinate-nucleotide adenylyltransferase activity"/>
    <property type="evidence" value="ECO:0007669"/>
    <property type="project" value="UniProtKB-EC"/>
</dbReference>
<keyword evidence="13" id="KW-1185">Reference proteome</keyword>
<evidence type="ECO:0000256" key="2">
    <source>
        <dbReference type="ARBA" id="ARBA00005019"/>
    </source>
</evidence>
<evidence type="ECO:0000256" key="9">
    <source>
        <dbReference type="ARBA" id="ARBA00023027"/>
    </source>
</evidence>